<dbReference type="Pfam" id="PF01979">
    <property type="entry name" value="Amidohydro_1"/>
    <property type="match status" value="1"/>
</dbReference>
<gene>
    <name evidence="3" type="ORF">ACFQ3J_06535</name>
</gene>
<dbReference type="InterPro" id="IPR011059">
    <property type="entry name" value="Metal-dep_hydrolase_composite"/>
</dbReference>
<dbReference type="InterPro" id="IPR006680">
    <property type="entry name" value="Amidohydro-rel"/>
</dbReference>
<dbReference type="Gene3D" id="3.20.20.140">
    <property type="entry name" value="Metal-dependent hydrolases"/>
    <property type="match status" value="1"/>
</dbReference>
<dbReference type="PANTHER" id="PTHR43794">
    <property type="entry name" value="AMINOHYDROLASE SSNA-RELATED"/>
    <property type="match status" value="1"/>
</dbReference>
<dbReference type="SUPFAM" id="SSF51338">
    <property type="entry name" value="Composite domain of metallo-dependent hydrolases"/>
    <property type="match status" value="1"/>
</dbReference>
<dbReference type="PANTHER" id="PTHR43794:SF11">
    <property type="entry name" value="AMIDOHYDROLASE-RELATED DOMAIN-CONTAINING PROTEIN"/>
    <property type="match status" value="1"/>
</dbReference>
<dbReference type="Proteomes" id="UP001597169">
    <property type="component" value="Unassembled WGS sequence"/>
</dbReference>
<keyword evidence="1" id="KW-0378">Hydrolase</keyword>
<evidence type="ECO:0000313" key="4">
    <source>
        <dbReference type="Proteomes" id="UP001597169"/>
    </source>
</evidence>
<dbReference type="EMBL" id="JBHTKX010000001">
    <property type="protein sequence ID" value="MFD1127826.1"/>
    <property type="molecule type" value="Genomic_DNA"/>
</dbReference>
<sequence length="454" mass="49702">MTANLFIKNATIITMDPSLGTLHNTDMMISDSLIVRIGAHLDVYEEENSEIVDASGMIVIPGFIDTHRHVWESLVRNIGADWSLNTYMQHIYYGGYGSRLRVEDSYIANYLGAMEAINAGITTLLDWNMTYSSEHTDEFIRGLQRSGIRAVYALGASGEREYLDRESRLTTIGDIKRVSERFFNSKDQLLTLGLAIRGPEYSHWDTFVEEINIGRDYGALISMHLGVGNWGAQQRSITKMFKEGLLAPDINIVHGNMMGDDEFKMMADTGASLSVTPEIEMMMGHGYPVTGKMIEAGGVPSLGIDVVTSTAGDMFGQMRFALQAERAKVNQEMLEEGGMPDQLKLTAYDVLNFATIGGAKALGLDHKVGSLTPGKEADFLLISTKELNMFPIHDPIGAAVQFANPSNVDSVYIAGKAMKRGGVLINSEMDSLRKKATASAEFILGSRGASISSH</sequence>
<proteinExistence type="predicted"/>
<accession>A0ABW3PTK4</accession>
<protein>
    <submittedName>
        <fullName evidence="3">Amidohydrolase family protein</fullName>
    </submittedName>
</protein>
<evidence type="ECO:0000259" key="2">
    <source>
        <dbReference type="Pfam" id="PF01979"/>
    </source>
</evidence>
<organism evidence="3 4">
    <name type="scientific">Paenibacillus provencensis</name>
    <dbReference type="NCBI Taxonomy" id="441151"/>
    <lineage>
        <taxon>Bacteria</taxon>
        <taxon>Bacillati</taxon>
        <taxon>Bacillota</taxon>
        <taxon>Bacilli</taxon>
        <taxon>Bacillales</taxon>
        <taxon>Paenibacillaceae</taxon>
        <taxon>Paenibacillus</taxon>
    </lineage>
</organism>
<reference evidence="4" key="1">
    <citation type="journal article" date="2019" name="Int. J. Syst. Evol. Microbiol.">
        <title>The Global Catalogue of Microorganisms (GCM) 10K type strain sequencing project: providing services to taxonomists for standard genome sequencing and annotation.</title>
        <authorList>
            <consortium name="The Broad Institute Genomics Platform"/>
            <consortium name="The Broad Institute Genome Sequencing Center for Infectious Disease"/>
            <person name="Wu L."/>
            <person name="Ma J."/>
        </authorList>
    </citation>
    <scope>NUCLEOTIDE SEQUENCE [LARGE SCALE GENOMIC DNA]</scope>
    <source>
        <strain evidence="4">CCUG 53519</strain>
    </source>
</reference>
<dbReference type="SUPFAM" id="SSF51556">
    <property type="entry name" value="Metallo-dependent hydrolases"/>
    <property type="match status" value="1"/>
</dbReference>
<name>A0ABW3PTK4_9BACL</name>
<keyword evidence="4" id="KW-1185">Reference proteome</keyword>
<dbReference type="InterPro" id="IPR050287">
    <property type="entry name" value="MTA/SAH_deaminase"/>
</dbReference>
<dbReference type="NCBIfam" id="NF006056">
    <property type="entry name" value="PRK08204.1"/>
    <property type="match status" value="1"/>
</dbReference>
<evidence type="ECO:0000256" key="1">
    <source>
        <dbReference type="ARBA" id="ARBA00022801"/>
    </source>
</evidence>
<comment type="caution">
    <text evidence="3">The sequence shown here is derived from an EMBL/GenBank/DDBJ whole genome shotgun (WGS) entry which is preliminary data.</text>
</comment>
<feature type="domain" description="Amidohydrolase-related" evidence="2">
    <location>
        <begin position="58"/>
        <end position="417"/>
    </location>
</feature>
<dbReference type="RefSeq" id="WP_251581598.1">
    <property type="nucleotide sequence ID" value="NZ_JBHTKX010000001.1"/>
</dbReference>
<evidence type="ECO:0000313" key="3">
    <source>
        <dbReference type="EMBL" id="MFD1127826.1"/>
    </source>
</evidence>
<dbReference type="InterPro" id="IPR032466">
    <property type="entry name" value="Metal_Hydrolase"/>
</dbReference>
<dbReference type="Gene3D" id="2.30.40.10">
    <property type="entry name" value="Urease, subunit C, domain 1"/>
    <property type="match status" value="1"/>
</dbReference>